<evidence type="ECO:0000313" key="2">
    <source>
        <dbReference type="Proteomes" id="UP001060215"/>
    </source>
</evidence>
<keyword evidence="2" id="KW-1185">Reference proteome</keyword>
<sequence length="97" mass="10441">MEIGFNLAAFVMGFRVKGVLQTAAMAVGLEIILKNLIKVWSSSLSSTVVSDPDSPSIQNPSTIFDDSGDDPKMVKTRLRQWAQVVACAVRQSASPKS</sequence>
<name>A0ACC0INU8_9ERIC</name>
<evidence type="ECO:0000313" key="1">
    <source>
        <dbReference type="EMBL" id="KAI8027023.1"/>
    </source>
</evidence>
<proteinExistence type="predicted"/>
<comment type="caution">
    <text evidence="1">The sequence shown here is derived from an EMBL/GenBank/DDBJ whole genome shotgun (WGS) entry which is preliminary data.</text>
</comment>
<gene>
    <name evidence="1" type="ORF">LOK49_LG02G03482</name>
</gene>
<dbReference type="Proteomes" id="UP001060215">
    <property type="component" value="Chromosome 3"/>
</dbReference>
<accession>A0ACC0INU8</accession>
<dbReference type="EMBL" id="CM045760">
    <property type="protein sequence ID" value="KAI8027023.1"/>
    <property type="molecule type" value="Genomic_DNA"/>
</dbReference>
<organism evidence="1 2">
    <name type="scientific">Camellia lanceoleosa</name>
    <dbReference type="NCBI Taxonomy" id="1840588"/>
    <lineage>
        <taxon>Eukaryota</taxon>
        <taxon>Viridiplantae</taxon>
        <taxon>Streptophyta</taxon>
        <taxon>Embryophyta</taxon>
        <taxon>Tracheophyta</taxon>
        <taxon>Spermatophyta</taxon>
        <taxon>Magnoliopsida</taxon>
        <taxon>eudicotyledons</taxon>
        <taxon>Gunneridae</taxon>
        <taxon>Pentapetalae</taxon>
        <taxon>asterids</taxon>
        <taxon>Ericales</taxon>
        <taxon>Theaceae</taxon>
        <taxon>Camellia</taxon>
    </lineage>
</organism>
<protein>
    <submittedName>
        <fullName evidence="1">Uncharacterized protein</fullName>
    </submittedName>
</protein>
<reference evidence="1 2" key="1">
    <citation type="journal article" date="2022" name="Plant J.">
        <title>Chromosome-level genome of Camellia lanceoleosa provides a valuable resource for understanding genome evolution and self-incompatibility.</title>
        <authorList>
            <person name="Gong W."/>
            <person name="Xiao S."/>
            <person name="Wang L."/>
            <person name="Liao Z."/>
            <person name="Chang Y."/>
            <person name="Mo W."/>
            <person name="Hu G."/>
            <person name="Li W."/>
            <person name="Zhao G."/>
            <person name="Zhu H."/>
            <person name="Hu X."/>
            <person name="Ji K."/>
            <person name="Xiang X."/>
            <person name="Song Q."/>
            <person name="Yuan D."/>
            <person name="Jin S."/>
            <person name="Zhang L."/>
        </authorList>
    </citation>
    <scope>NUCLEOTIDE SEQUENCE [LARGE SCALE GENOMIC DNA]</scope>
    <source>
        <strain evidence="1">SQ_2022a</strain>
    </source>
</reference>